<comment type="caution">
    <text evidence="1">The sequence shown here is derived from an EMBL/GenBank/DDBJ whole genome shotgun (WGS) entry which is preliminary data.</text>
</comment>
<dbReference type="OrthoDB" id="3758478at2759"/>
<keyword evidence="2" id="KW-1185">Reference proteome</keyword>
<protein>
    <submittedName>
        <fullName evidence="1">Uncharacterized protein</fullName>
    </submittedName>
</protein>
<dbReference type="EMBL" id="JAPEVB010000001">
    <property type="protein sequence ID" value="KAJ4397167.1"/>
    <property type="molecule type" value="Genomic_DNA"/>
</dbReference>
<sequence length="143" mass="16275">MAADSPRLRTAKSYINYFATLDNSLLSPLLSDDTFEHIMAPSAHLGKIMSGFPVVAKEYLESESGNSVVVWATSKTQFRDAAKRDEEDWDYEGEYVFFLKMDTSGERIVRVVEILDSLKTDRDLRPLMRRARERLGVLHGNTV</sequence>
<reference evidence="1" key="1">
    <citation type="submission" date="2022-10" db="EMBL/GenBank/DDBJ databases">
        <title>Tapping the CABI collections for fungal endophytes: first genome assemblies for Collariella, Neodidymelliopsis, Ascochyta clinopodiicola, Didymella pomorum, Didymosphaeria variabile, Neocosmospora piperis and Neocucurbitaria cava.</title>
        <authorList>
            <person name="Hill R."/>
        </authorList>
    </citation>
    <scope>NUCLEOTIDE SEQUENCE</scope>
    <source>
        <strain evidence="1">IMI 355082</strain>
    </source>
</reference>
<accession>A0A9W8Z5U1</accession>
<gene>
    <name evidence="1" type="ORF">N0V93_001391</name>
</gene>
<dbReference type="Proteomes" id="UP001140453">
    <property type="component" value="Unassembled WGS sequence"/>
</dbReference>
<name>A0A9W8Z5U1_9PEZI</name>
<evidence type="ECO:0000313" key="2">
    <source>
        <dbReference type="Proteomes" id="UP001140453"/>
    </source>
</evidence>
<dbReference type="AlphaFoldDB" id="A0A9W8Z5U1"/>
<organism evidence="1 2">
    <name type="scientific">Gnomoniopsis smithogilvyi</name>
    <dbReference type="NCBI Taxonomy" id="1191159"/>
    <lineage>
        <taxon>Eukaryota</taxon>
        <taxon>Fungi</taxon>
        <taxon>Dikarya</taxon>
        <taxon>Ascomycota</taxon>
        <taxon>Pezizomycotina</taxon>
        <taxon>Sordariomycetes</taxon>
        <taxon>Sordariomycetidae</taxon>
        <taxon>Diaporthales</taxon>
        <taxon>Gnomoniaceae</taxon>
        <taxon>Gnomoniopsis</taxon>
    </lineage>
</organism>
<evidence type="ECO:0000313" key="1">
    <source>
        <dbReference type="EMBL" id="KAJ4397167.1"/>
    </source>
</evidence>
<proteinExistence type="predicted"/>